<reference evidence="1" key="1">
    <citation type="submission" date="2021-01" db="EMBL/GenBank/DDBJ databases">
        <authorList>
            <person name="Corre E."/>
            <person name="Pelletier E."/>
            <person name="Niang G."/>
            <person name="Scheremetjew M."/>
            <person name="Finn R."/>
            <person name="Kale V."/>
            <person name="Holt S."/>
            <person name="Cochrane G."/>
            <person name="Meng A."/>
            <person name="Brown T."/>
            <person name="Cohen L."/>
        </authorList>
    </citation>
    <scope>NUCLEOTIDE SEQUENCE</scope>
    <source>
        <strain evidence="1">CCMP1381</strain>
    </source>
</reference>
<organism evidence="1">
    <name type="scientific">Octactis speculum</name>
    <dbReference type="NCBI Taxonomy" id="3111310"/>
    <lineage>
        <taxon>Eukaryota</taxon>
        <taxon>Sar</taxon>
        <taxon>Stramenopiles</taxon>
        <taxon>Ochrophyta</taxon>
        <taxon>Dictyochophyceae</taxon>
        <taxon>Dictyochales</taxon>
        <taxon>Dictyochaceae</taxon>
        <taxon>Octactis</taxon>
    </lineage>
</organism>
<dbReference type="EMBL" id="HBGS01033040">
    <property type="protein sequence ID" value="CAD9434884.1"/>
    <property type="molecule type" value="Transcribed_RNA"/>
</dbReference>
<accession>A0A7S2G6A4</accession>
<gene>
    <name evidence="1" type="ORF">DSPE1174_LOCUS16995</name>
</gene>
<evidence type="ECO:0000313" key="1">
    <source>
        <dbReference type="EMBL" id="CAD9434884.1"/>
    </source>
</evidence>
<name>A0A7S2G6A4_9STRA</name>
<protein>
    <submittedName>
        <fullName evidence="1">Uncharacterized protein</fullName>
    </submittedName>
</protein>
<dbReference type="AlphaFoldDB" id="A0A7S2G6A4"/>
<proteinExistence type="predicted"/>
<sequence>MASSSAEAGGGADKGKSLAAALKGLEAAAGALRDLGFMEGFSLEPAEDALEDFAEGYPVEVLLKVRTSVTMDASQQLAGQGIVYRPDLVTLAAMATFRRCGISARIDEYFLDETYRSDPNDFRPVTLIQQWTLDPKR</sequence>